<dbReference type="HAMAP" id="MF_00234">
    <property type="entry name" value="Adenylate_kinase_AdkA"/>
    <property type="match status" value="1"/>
</dbReference>
<dbReference type="GO" id="GO:0005524">
    <property type="term" value="F:ATP binding"/>
    <property type="evidence" value="ECO:0007669"/>
    <property type="project" value="UniProtKB-UniRule"/>
</dbReference>
<sequence length="182" mass="20229">MKIVVTGIPGTGKTTVLEKAIAKSEKKYTHINYGNVMFDEAKSKGLVKDRDEMRKLDPKIQKEIQKNAAKKIGKMENVIIDTHASILTPNGYLPGLPEWVLKEIMPNTVVILEASSEEISKRRSKDVSRKRDAEDIEGIKEHQEMNRAIAMAYGVLTGATVKIIKNPDNGLEDAAKNLANIF</sequence>
<comment type="catalytic activity">
    <reaction evidence="1 12">
        <text>AMP + ATP = 2 ADP</text>
        <dbReference type="Rhea" id="RHEA:12973"/>
        <dbReference type="ChEBI" id="CHEBI:30616"/>
        <dbReference type="ChEBI" id="CHEBI:456215"/>
        <dbReference type="ChEBI" id="CHEBI:456216"/>
        <dbReference type="EC" id="2.7.4.3"/>
    </reaction>
</comment>
<evidence type="ECO:0000256" key="7">
    <source>
        <dbReference type="ARBA" id="ARBA00022679"/>
    </source>
</evidence>
<evidence type="ECO:0000256" key="6">
    <source>
        <dbReference type="ARBA" id="ARBA00022490"/>
    </source>
</evidence>
<dbReference type="EMBL" id="JAACVF010000064">
    <property type="protein sequence ID" value="NCN64952.1"/>
    <property type="molecule type" value="Genomic_DNA"/>
</dbReference>
<evidence type="ECO:0000256" key="12">
    <source>
        <dbReference type="HAMAP-Rule" id="MF_00234"/>
    </source>
</evidence>
<evidence type="ECO:0000256" key="10">
    <source>
        <dbReference type="ARBA" id="ARBA00022840"/>
    </source>
</evidence>
<dbReference type="Gene3D" id="3.40.50.300">
    <property type="entry name" value="P-loop containing nucleotide triphosphate hydrolases"/>
    <property type="match status" value="1"/>
</dbReference>
<dbReference type="InterPro" id="IPR023477">
    <property type="entry name" value="Adenylate_kinase_AdkA"/>
</dbReference>
<comment type="subcellular location">
    <subcellularLocation>
        <location evidence="2 12">Cytoplasm</location>
    </subcellularLocation>
</comment>
<dbReference type="SUPFAM" id="SSF52540">
    <property type="entry name" value="P-loop containing nucleoside triphosphate hydrolases"/>
    <property type="match status" value="1"/>
</dbReference>
<keyword evidence="8 12" id="KW-0547">Nucleotide-binding</keyword>
<evidence type="ECO:0000313" key="15">
    <source>
        <dbReference type="Proteomes" id="UP000738826"/>
    </source>
</evidence>
<accession>A0A8J7Z2W7</accession>
<comment type="similarity">
    <text evidence="3 12">Belongs to the archaeal adenylate kinase family.</text>
</comment>
<proteinExistence type="inferred from homology"/>
<evidence type="ECO:0000256" key="2">
    <source>
        <dbReference type="ARBA" id="ARBA00004496"/>
    </source>
</evidence>
<dbReference type="NCBIfam" id="NF003122">
    <property type="entry name" value="PRK04040.1"/>
    <property type="match status" value="1"/>
</dbReference>
<feature type="binding site" evidence="12">
    <location>
        <begin position="7"/>
        <end position="15"/>
    </location>
    <ligand>
        <name>ATP</name>
        <dbReference type="ChEBI" id="CHEBI:30616"/>
    </ligand>
</feature>
<dbReference type="EC" id="2.7.4.3" evidence="4 12"/>
<evidence type="ECO:0000313" key="13">
    <source>
        <dbReference type="EMBL" id="NCN64952.1"/>
    </source>
</evidence>
<evidence type="ECO:0000256" key="4">
    <source>
        <dbReference type="ARBA" id="ARBA00012955"/>
    </source>
</evidence>
<dbReference type="Proteomes" id="UP000738826">
    <property type="component" value="Unassembled WGS sequence"/>
</dbReference>
<name>A0A8J7Z2W7_9ARCH</name>
<dbReference type="GO" id="GO:0004017">
    <property type="term" value="F:AMP kinase activity"/>
    <property type="evidence" value="ECO:0007669"/>
    <property type="project" value="UniProtKB-UniRule"/>
</dbReference>
<keyword evidence="6 12" id="KW-0963">Cytoplasm</keyword>
<organism evidence="14 15">
    <name type="scientific">Candidatus Altarchaeum hamiconexum</name>
    <dbReference type="NCBI Taxonomy" id="1803513"/>
    <lineage>
        <taxon>Archaea</taxon>
        <taxon>Candidatus Altarchaeota</taxon>
        <taxon>Candidatus Altiarchaeia</taxon>
        <taxon>Candidatus Altarchaeales</taxon>
        <taxon>Candidatus Altarchaeaceae</taxon>
        <taxon>Candidatus Altarchaeum</taxon>
    </lineage>
</organism>
<evidence type="ECO:0000256" key="8">
    <source>
        <dbReference type="ARBA" id="ARBA00022741"/>
    </source>
</evidence>
<evidence type="ECO:0000256" key="5">
    <source>
        <dbReference type="ARBA" id="ARBA00019926"/>
    </source>
</evidence>
<reference evidence="14" key="1">
    <citation type="submission" date="2019-11" db="EMBL/GenBank/DDBJ databases">
        <title>Lipid analysis of CO2-rich subsurface aquifers suggests an autotrophy-based deep biosphere with lysolipids enriched in CPR bacteria.</title>
        <authorList>
            <person name="Probst A.J."/>
            <person name="Elling F.J."/>
            <person name="Castelle C.J."/>
            <person name="Zhu Q."/>
            <person name="Elvert M."/>
            <person name="Birarda G."/>
            <person name="Holman H.-Y."/>
            <person name="Lane K.R."/>
            <person name="Ladd B."/>
            <person name="Ryan M.C."/>
            <person name="Woyke T."/>
            <person name="Hinrichs K.-U."/>
            <person name="Banfield J.F."/>
        </authorList>
    </citation>
    <scope>NUCLEOTIDE SEQUENCE</scope>
    <source>
        <strain evidence="13">CG_2015-01_33_1645</strain>
        <strain evidence="14">CG_2015-04_33_537</strain>
    </source>
</reference>
<keyword evidence="9 12" id="KW-0418">Kinase</keyword>
<evidence type="ECO:0000313" key="14">
    <source>
        <dbReference type="EMBL" id="NCS91035.1"/>
    </source>
</evidence>
<keyword evidence="10 12" id="KW-0067">ATP-binding</keyword>
<evidence type="ECO:0000256" key="1">
    <source>
        <dbReference type="ARBA" id="ARBA00000582"/>
    </source>
</evidence>
<evidence type="ECO:0000256" key="3">
    <source>
        <dbReference type="ARBA" id="ARBA00007088"/>
    </source>
</evidence>
<keyword evidence="7 12" id="KW-0808">Transferase</keyword>
<gene>
    <name evidence="12" type="primary">adkA</name>
    <name evidence="14" type="ORF">GW779_01230</name>
    <name evidence="13" type="ORF">GW910_02595</name>
</gene>
<dbReference type="EMBL" id="JAACQH010000019">
    <property type="protein sequence ID" value="NCS91035.1"/>
    <property type="molecule type" value="Genomic_DNA"/>
</dbReference>
<comment type="caution">
    <text evidence="14">The sequence shown here is derived from an EMBL/GenBank/DDBJ whole genome shotgun (WGS) entry which is preliminary data.</text>
</comment>
<dbReference type="InterPro" id="IPR027417">
    <property type="entry name" value="P-loop_NTPase"/>
</dbReference>
<dbReference type="Proteomes" id="UP000768163">
    <property type="component" value="Unassembled WGS sequence"/>
</dbReference>
<evidence type="ECO:0000256" key="9">
    <source>
        <dbReference type="ARBA" id="ARBA00022777"/>
    </source>
</evidence>
<protein>
    <recommendedName>
        <fullName evidence="5 12">Adenylate kinase</fullName>
        <shortName evidence="12">AK</shortName>
        <ecNumber evidence="4 12">2.7.4.3</ecNumber>
    </recommendedName>
    <alternativeName>
        <fullName evidence="11 12">ATP-AMP transphosphorylase</fullName>
    </alternativeName>
</protein>
<dbReference type="AlphaFoldDB" id="A0A8J7Z2W7"/>
<evidence type="ECO:0000256" key="11">
    <source>
        <dbReference type="ARBA" id="ARBA00033336"/>
    </source>
</evidence>
<dbReference type="Pfam" id="PF13207">
    <property type="entry name" value="AAA_17"/>
    <property type="match status" value="1"/>
</dbReference>
<dbReference type="GO" id="GO:0005737">
    <property type="term" value="C:cytoplasm"/>
    <property type="evidence" value="ECO:0007669"/>
    <property type="project" value="UniProtKB-SubCell"/>
</dbReference>